<dbReference type="AlphaFoldDB" id="A0A3S0IU24"/>
<keyword evidence="7" id="KW-1185">Reference proteome</keyword>
<dbReference type="PANTHER" id="PTHR11496">
    <property type="entry name" value="ALCOHOL DEHYDROGENASE"/>
    <property type="match status" value="1"/>
</dbReference>
<accession>A0A3S0IU24</accession>
<gene>
    <name evidence="6" type="ORF">EKG38_07990</name>
</gene>
<dbReference type="Gene3D" id="1.20.1090.10">
    <property type="entry name" value="Dehydroquinate synthase-like - alpha domain"/>
    <property type="match status" value="1"/>
</dbReference>
<feature type="domain" description="Fe-containing alcohol dehydrogenase-like C-terminal" evidence="5">
    <location>
        <begin position="196"/>
        <end position="383"/>
    </location>
</feature>
<name>A0A3S0IU24_9GAMM</name>
<dbReference type="FunFam" id="1.20.1090.10:FF:000001">
    <property type="entry name" value="Aldehyde-alcohol dehydrogenase"/>
    <property type="match status" value="1"/>
</dbReference>
<dbReference type="GO" id="GO:0046872">
    <property type="term" value="F:metal ion binding"/>
    <property type="evidence" value="ECO:0007669"/>
    <property type="project" value="InterPro"/>
</dbReference>
<dbReference type="GO" id="GO:0004022">
    <property type="term" value="F:alcohol dehydrogenase (NAD+) activity"/>
    <property type="evidence" value="ECO:0007669"/>
    <property type="project" value="TreeGrafter"/>
</dbReference>
<dbReference type="CDD" id="cd14861">
    <property type="entry name" value="Fe-ADH-like"/>
    <property type="match status" value="1"/>
</dbReference>
<dbReference type="OrthoDB" id="9815791at2"/>
<keyword evidence="3" id="KW-0560">Oxidoreductase</keyword>
<evidence type="ECO:0000256" key="1">
    <source>
        <dbReference type="ARBA" id="ARBA00001962"/>
    </source>
</evidence>
<evidence type="ECO:0000259" key="5">
    <source>
        <dbReference type="Pfam" id="PF25137"/>
    </source>
</evidence>
<dbReference type="Pfam" id="PF00465">
    <property type="entry name" value="Fe-ADH"/>
    <property type="match status" value="1"/>
</dbReference>
<evidence type="ECO:0000313" key="7">
    <source>
        <dbReference type="Proteomes" id="UP000267448"/>
    </source>
</evidence>
<dbReference type="Gene3D" id="3.40.50.1970">
    <property type="match status" value="1"/>
</dbReference>
<evidence type="ECO:0000256" key="3">
    <source>
        <dbReference type="ARBA" id="ARBA00023002"/>
    </source>
</evidence>
<dbReference type="EMBL" id="RXNU01000003">
    <property type="protein sequence ID" value="RTR39729.1"/>
    <property type="molecule type" value="Genomic_DNA"/>
</dbReference>
<comment type="similarity">
    <text evidence="2">Belongs to the iron-containing alcohol dehydrogenase family.</text>
</comment>
<dbReference type="InterPro" id="IPR039697">
    <property type="entry name" value="Alcohol_dehydrogenase_Fe"/>
</dbReference>
<dbReference type="FunFam" id="3.40.50.1970:FF:000003">
    <property type="entry name" value="Alcohol dehydrogenase, iron-containing"/>
    <property type="match status" value="1"/>
</dbReference>
<evidence type="ECO:0000256" key="2">
    <source>
        <dbReference type="ARBA" id="ARBA00007358"/>
    </source>
</evidence>
<evidence type="ECO:0000313" key="6">
    <source>
        <dbReference type="EMBL" id="RTR39729.1"/>
    </source>
</evidence>
<comment type="cofactor">
    <cofactor evidence="1">
        <name>Fe cation</name>
        <dbReference type="ChEBI" id="CHEBI:24875"/>
    </cofactor>
</comment>
<comment type="caution">
    <text evidence="6">The sequence shown here is derived from an EMBL/GenBank/DDBJ whole genome shotgun (WGS) entry which is preliminary data.</text>
</comment>
<evidence type="ECO:0000259" key="4">
    <source>
        <dbReference type="Pfam" id="PF00465"/>
    </source>
</evidence>
<dbReference type="Proteomes" id="UP000267448">
    <property type="component" value="Unassembled WGS sequence"/>
</dbReference>
<dbReference type="PANTHER" id="PTHR11496:SF102">
    <property type="entry name" value="ALCOHOL DEHYDROGENASE 4"/>
    <property type="match status" value="1"/>
</dbReference>
<feature type="domain" description="Alcohol dehydrogenase iron-type/glycerol dehydrogenase GldA" evidence="4">
    <location>
        <begin position="10"/>
        <end position="185"/>
    </location>
</feature>
<dbReference type="RefSeq" id="WP_126519741.1">
    <property type="nucleotide sequence ID" value="NZ_RXNU01000003.1"/>
</dbReference>
<proteinExistence type="inferred from homology"/>
<reference evidence="6 7" key="1">
    <citation type="submission" date="2018-12" db="EMBL/GenBank/DDBJ databases">
        <authorList>
            <person name="Yu L."/>
        </authorList>
    </citation>
    <scope>NUCLEOTIDE SEQUENCE [LARGE SCALE GENOMIC DNA]</scope>
    <source>
        <strain evidence="6 7">HAW-EB2</strain>
    </source>
</reference>
<protein>
    <submittedName>
        <fullName evidence="6">Iron-containing alcohol dehydrogenase</fullName>
    </submittedName>
</protein>
<dbReference type="Pfam" id="PF25137">
    <property type="entry name" value="ADH_Fe_C"/>
    <property type="match status" value="1"/>
</dbReference>
<organism evidence="6 7">
    <name type="scientific">Shewanella canadensis</name>
    <dbReference type="NCBI Taxonomy" id="271096"/>
    <lineage>
        <taxon>Bacteria</taxon>
        <taxon>Pseudomonadati</taxon>
        <taxon>Pseudomonadota</taxon>
        <taxon>Gammaproteobacteria</taxon>
        <taxon>Alteromonadales</taxon>
        <taxon>Shewanellaceae</taxon>
        <taxon>Shewanella</taxon>
    </lineage>
</organism>
<sequence length="388" mass="41888">MELFANWHYPTAITVGDTCISLIGEKCLNLSMSKVMVVTDPGLAELALVTEVLSHCREAGLVTELFCDIQANPTGDNIRQGIEAFNAGEFDGIIALGGGSSLDAGKAIALMAKQSISLWQAEDVDDNWKIIDVDNMVPVVAVPTTAGTGAEVGRASVITDTDGEYHVKRIIFHPKMIPATVLLDPGLTMKLSPQMTAATGLDALSHNLEAFCAPFYHPMAEGIAIEAIRLIKAYLPVAFEDGENIEARTQMLVASSMGATSFQRGLGGMHALAHSLGALYNTHHGLLNAILMPYVLKRNRGEIEERITRLARYLELDYPGFDSFLEWVLLFRARLDIPHSLDEIGITLEDVCLVGEMSVKDAAAGGNPVSLTAKDYSELFSDAVQGRL</sequence>
<dbReference type="SUPFAM" id="SSF56796">
    <property type="entry name" value="Dehydroquinate synthase-like"/>
    <property type="match status" value="1"/>
</dbReference>
<dbReference type="InterPro" id="IPR056798">
    <property type="entry name" value="ADH_Fe_C"/>
</dbReference>
<dbReference type="InterPro" id="IPR001670">
    <property type="entry name" value="ADH_Fe/GldA"/>
</dbReference>